<dbReference type="EMBL" id="LSRX01000112">
    <property type="protein sequence ID" value="OLQ08704.1"/>
    <property type="molecule type" value="Genomic_DNA"/>
</dbReference>
<feature type="domain" description="Protein kinase" evidence="3">
    <location>
        <begin position="3249"/>
        <end position="3533"/>
    </location>
</feature>
<reference evidence="4 5" key="1">
    <citation type="submission" date="2016-02" db="EMBL/GenBank/DDBJ databases">
        <title>Genome analysis of coral dinoflagellate symbionts highlights evolutionary adaptations to a symbiotic lifestyle.</title>
        <authorList>
            <person name="Aranda M."/>
            <person name="Li Y."/>
            <person name="Liew Y.J."/>
            <person name="Baumgarten S."/>
            <person name="Simakov O."/>
            <person name="Wilson M."/>
            <person name="Piel J."/>
            <person name="Ashoor H."/>
            <person name="Bougouffa S."/>
            <person name="Bajic V.B."/>
            <person name="Ryu T."/>
            <person name="Ravasi T."/>
            <person name="Bayer T."/>
            <person name="Micklem G."/>
            <person name="Kim H."/>
            <person name="Bhak J."/>
            <person name="Lajeunesse T.C."/>
            <person name="Voolstra C.R."/>
        </authorList>
    </citation>
    <scope>NUCLEOTIDE SEQUENCE [LARGE SCALE GENOMIC DNA]</scope>
    <source>
        <strain evidence="4 5">CCMP2467</strain>
    </source>
</reference>
<dbReference type="GO" id="GO:0043139">
    <property type="term" value="F:5'-3' DNA helicase activity"/>
    <property type="evidence" value="ECO:0007669"/>
    <property type="project" value="UniProtKB-EC"/>
</dbReference>
<dbReference type="Gene3D" id="3.40.50.300">
    <property type="entry name" value="P-loop containing nucleotide triphosphate hydrolases"/>
    <property type="match status" value="1"/>
</dbReference>
<organism evidence="4 5">
    <name type="scientific">Symbiodinium microadriaticum</name>
    <name type="common">Dinoflagellate</name>
    <name type="synonym">Zooxanthella microadriatica</name>
    <dbReference type="NCBI Taxonomy" id="2951"/>
    <lineage>
        <taxon>Eukaryota</taxon>
        <taxon>Sar</taxon>
        <taxon>Alveolata</taxon>
        <taxon>Dinophyceae</taxon>
        <taxon>Suessiales</taxon>
        <taxon>Symbiodiniaceae</taxon>
        <taxon>Symbiodinium</taxon>
    </lineage>
</organism>
<keyword evidence="1" id="KW-0234">DNA repair</keyword>
<dbReference type="GO" id="GO:0006281">
    <property type="term" value="P:DNA repair"/>
    <property type="evidence" value="ECO:0007669"/>
    <property type="project" value="UniProtKB-KW"/>
</dbReference>
<evidence type="ECO:0000313" key="5">
    <source>
        <dbReference type="Proteomes" id="UP000186817"/>
    </source>
</evidence>
<accession>A0A1Q9EMP4</accession>
<feature type="compositionally biased region" description="Basic and acidic residues" evidence="2">
    <location>
        <begin position="671"/>
        <end position="682"/>
    </location>
</feature>
<dbReference type="Pfam" id="PF00069">
    <property type="entry name" value="Pkinase"/>
    <property type="match status" value="1"/>
</dbReference>
<evidence type="ECO:0000256" key="1">
    <source>
        <dbReference type="RuleBase" id="RU363044"/>
    </source>
</evidence>
<feature type="region of interest" description="Disordered" evidence="2">
    <location>
        <begin position="205"/>
        <end position="225"/>
    </location>
</feature>
<evidence type="ECO:0000313" key="4">
    <source>
        <dbReference type="EMBL" id="OLQ08704.1"/>
    </source>
</evidence>
<dbReference type="GO" id="GO:0004672">
    <property type="term" value="F:protein kinase activity"/>
    <property type="evidence" value="ECO:0007669"/>
    <property type="project" value="InterPro"/>
</dbReference>
<dbReference type="InterPro" id="IPR000719">
    <property type="entry name" value="Prot_kinase_dom"/>
</dbReference>
<keyword evidence="4" id="KW-0808">Transferase</keyword>
<dbReference type="Proteomes" id="UP000186817">
    <property type="component" value="Unassembled WGS sequence"/>
</dbReference>
<dbReference type="OrthoDB" id="439586at2759"/>
<dbReference type="InterPro" id="IPR027417">
    <property type="entry name" value="P-loop_NTPase"/>
</dbReference>
<keyword evidence="5" id="KW-1185">Reference proteome</keyword>
<dbReference type="SMART" id="SM00220">
    <property type="entry name" value="S_TKc"/>
    <property type="match status" value="1"/>
</dbReference>
<dbReference type="InterPro" id="IPR051055">
    <property type="entry name" value="PIF1_helicase"/>
</dbReference>
<feature type="compositionally biased region" description="Basic and acidic residues" evidence="2">
    <location>
        <begin position="3329"/>
        <end position="3345"/>
    </location>
</feature>
<feature type="region of interest" description="Disordered" evidence="2">
    <location>
        <begin position="664"/>
        <end position="813"/>
    </location>
</feature>
<feature type="region of interest" description="Disordered" evidence="2">
    <location>
        <begin position="522"/>
        <end position="550"/>
    </location>
</feature>
<evidence type="ECO:0000256" key="2">
    <source>
        <dbReference type="SAM" id="MobiDB-lite"/>
    </source>
</evidence>
<dbReference type="InterPro" id="IPR025476">
    <property type="entry name" value="Helitron_helicase-like"/>
</dbReference>
<evidence type="ECO:0000259" key="3">
    <source>
        <dbReference type="PROSITE" id="PS50011"/>
    </source>
</evidence>
<dbReference type="PANTHER" id="PTHR47642">
    <property type="entry name" value="ATP-DEPENDENT DNA HELICASE"/>
    <property type="match status" value="1"/>
</dbReference>
<dbReference type="Gene3D" id="3.30.40.10">
    <property type="entry name" value="Zinc/RING finger domain, C3HC4 (zinc finger)"/>
    <property type="match status" value="1"/>
</dbReference>
<gene>
    <name evidence="4" type="ORF">AK812_SmicGene7805</name>
</gene>
<comment type="catalytic activity">
    <reaction evidence="1">
        <text>ATP + H2O = ADP + phosphate + H(+)</text>
        <dbReference type="Rhea" id="RHEA:13065"/>
        <dbReference type="ChEBI" id="CHEBI:15377"/>
        <dbReference type="ChEBI" id="CHEBI:15378"/>
        <dbReference type="ChEBI" id="CHEBI:30616"/>
        <dbReference type="ChEBI" id="CHEBI:43474"/>
        <dbReference type="ChEBI" id="CHEBI:456216"/>
        <dbReference type="EC" id="5.6.2.3"/>
    </reaction>
</comment>
<feature type="compositionally biased region" description="Low complexity" evidence="2">
    <location>
        <begin position="748"/>
        <end position="759"/>
    </location>
</feature>
<dbReference type="Gene3D" id="1.10.510.10">
    <property type="entry name" value="Transferase(Phosphotransferase) domain 1"/>
    <property type="match status" value="1"/>
</dbReference>
<keyword evidence="1" id="KW-0227">DNA damage</keyword>
<protein>
    <recommendedName>
        <fullName evidence="1">ATP-dependent DNA helicase</fullName>
        <ecNumber evidence="1">5.6.2.3</ecNumber>
    </recommendedName>
</protein>
<comment type="caution">
    <text evidence="4">The sequence shown here is derived from an EMBL/GenBank/DDBJ whole genome shotgun (WGS) entry which is preliminary data.</text>
</comment>
<dbReference type="Pfam" id="PF14214">
    <property type="entry name" value="Helitron_like_N"/>
    <property type="match status" value="1"/>
</dbReference>
<dbReference type="InterPro" id="IPR013083">
    <property type="entry name" value="Znf_RING/FYVE/PHD"/>
</dbReference>
<feature type="compositionally biased region" description="Basic and acidic residues" evidence="2">
    <location>
        <begin position="2129"/>
        <end position="2138"/>
    </location>
</feature>
<feature type="region of interest" description="Disordered" evidence="2">
    <location>
        <begin position="2129"/>
        <end position="2156"/>
    </location>
</feature>
<comment type="similarity">
    <text evidence="1">Belongs to the helicase family.</text>
</comment>
<dbReference type="GO" id="GO:0000723">
    <property type="term" value="P:telomere maintenance"/>
    <property type="evidence" value="ECO:0007669"/>
    <property type="project" value="InterPro"/>
</dbReference>
<dbReference type="InterPro" id="IPR010285">
    <property type="entry name" value="DNA_helicase_pif1-like_DEAD"/>
</dbReference>
<proteinExistence type="inferred from homology"/>
<feature type="region of interest" description="Disordered" evidence="2">
    <location>
        <begin position="3316"/>
        <end position="3352"/>
    </location>
</feature>
<dbReference type="InterPro" id="IPR011009">
    <property type="entry name" value="Kinase-like_dom_sf"/>
</dbReference>
<dbReference type="GO" id="GO:0005524">
    <property type="term" value="F:ATP binding"/>
    <property type="evidence" value="ECO:0007669"/>
    <property type="project" value="UniProtKB-KW"/>
</dbReference>
<keyword evidence="1" id="KW-0233">DNA recombination</keyword>
<dbReference type="Pfam" id="PF05970">
    <property type="entry name" value="PIF1"/>
    <property type="match status" value="1"/>
</dbReference>
<feature type="compositionally biased region" description="Basic residues" evidence="2">
    <location>
        <begin position="782"/>
        <end position="793"/>
    </location>
</feature>
<sequence length="3533" mass="393050">MPMPSRSELPVSIDDTKKDNSAELAARIMSPGGGSGTCARVLGQQGGFVKKSSTQAVPRKEPTDTVNPIIEAEARLAHLAANHEKLPQHRLRRELMRAEDLLMHAKATLKGWASDPEAPGALPGTAAVRNTLDGIDWALLAVEEGGVANVDEALQIAAAAAKRSKKFMEELFNWRTSKPAANMSEGLAFPALRIRGRRYARAQCQGTKPSVPTHSMHSLERTHTRRERCHERLRAGVEVQIRAPLAKSPFVSRSLRYQGGGAAVPSRVLEWHRMPQTMQGAFLSVGVEQSAFQHLCERDWCREWYGWDRVKEDMEDSEVLDWMEHFLRLSTQDTTSAIGQVSNAQRLATLAESNLHLYCASSDGCNCLIDSLTMALAAANLVPRTLLDDPSARVAGCRACRAHLVRSTDPMLRPRWRGPCGEVLDLPEHERANAYLQPDIHAEAVLRHLLWYHNNAAACRIYDFIILIYTRFDGPVINPYEGAVVVTASGGGPGQRPSTQLHLFNHMDARGSGFHFDALVPGTGSVTEGGDPPQASAAMHTAQKTRNAETLQDATCKRAKTPQQGASATSADSRCNKTRVLDLEHLRQVLQDFFRARGSTLTITARDAEEIEANGQSNRQLGEVLLTKLQATLYNSDSQSHAAQKLAAAWRRYLFVQSQGPARRLGSTAAKCKEESRTEREQATPSSQSSGSPSTRFTKPSNAIAKAAKPASAVARTEQNSKAIHASGKATRAPTQRKISAKSAQSTASVAAGDAAADGRASKRTLKRRHAQEAMHEQPGHTAKHRRYSCKSRPRPEDRQQAADAAGEEPEEDQFVLAVKASGSTRDPRAAVDAAAGDVVKRFLKHVTLPVNAQHCANTEAAYQLPDAHCAFAECTWTGGNDTELAEHVRLVHADELQELAECLGALRAPTKPSETTAQQRHVARDQQALYDAYRFAISVDCQSKAPLACTSLDRRCLRQVSIPQRKQSQPSETGEVFFLGQSSTAITATLGRDVFVARYVEETTGTRRDSMLRDLQDWTCTLAFRESRVEIICCPEDKECRAGCTSATACGQCWLPICRQCRTGVHAGQMPQHALANDLVVYYAPRELYEERVTMMELVCASPCMTSLICFSLEKKYRNRRTLDERAHMQRHRQGARGNATTFLLDWEQLLQQFRAYERNVVPGDGALLPRAGEDLQKFVSIVLKTKDEELDGTNLAKLIHQARVRRRVIVRLIENAYARGHPAFGRIDLPGMRKRAQDLLPEDGVPPEVIAVLPSSEKDPPTEKQKVAAPQAAPATVEEAAVELSLRRPNAVVLEKSCVETMDYEAQQVAAVQALADVAEEDLLQQNSEQEDGPAPEQDVVSSNQPIDQFAPWYFGVAFAYLFQYCTAMPDPPSWGPYKNKRWRRDEEAPHVSLHDWVRLMSRRVESQLVRDWTFGYTTWNVLFRSAVNLSRSVYAYDTPVLQDNGEWERLTSADLEDAALQILRALHGTYKTPDNKQLPVNGSMTLVKYASGLSATARRIVANLSHTARAVPGTQEARRIMRFEIQGMRVRYGTPIFVTVTPDEGHQLLYIRLARHRQSDPVRLAESAIGQRAGDRQWPGLTEDLDLQLPMECFEMRHPNWEERRRILARDPLATVDGFRMMMLLVMRHLFGLNVCLNCPSCNCQAMPCQDVDGSNATATGGVFGRCDAAYVAIEFQKSAGSPHGHAQLFVQCLHQHGSLQEIFAVAASKAAELREAYLRYNKHVRRCIYGREPAEMEDILRDAESRWPEYKTETHLISRPTYQAAALAEDDEDEEARRWADVYLRDDVFRLQVLKQHHVHLPDDATGERKPQSGCYKADNPHVCKHGYPKTNEISDEAAVMCPCRLKAMDLPSSGRRNALCALHGPRDDSYLNGTHPALLAFVRSNCDVQLPYRLPYTCTLCASPLEPRQIQVVVASAQRAQDAQTGYCCDYCAKTQPMAFGELRELQKGFASEHPRTCSLAAASSTPAMLPDFWLCLVYFRAWTGLPRNADEDVPHVADLQGRHETWEKALRTWLQALPSQEAKQHVGNFLSVYRVRSTAQDAENSDNDDADTTGACVDATNFRTTLRTRVPKKGAKDAQEENYDDLERTWARTQDADEDTLGVPLKKLRNQERLDVDAALREARRRENEPDRPGQQPAQHRASTRPHSTQAQIEAVRAWEKELKTRANSDGRRICNVEQHGFLSRVVDRLVHEMRTGEMQSGSRADEEDSLRWVLHGGPGTGKTHAVKLLRTELFEGILGWQAGVHFQTAALQAVTSDMLDGDTLHHCFGFTWGNGSTEQTSLTKGQELAKRLLQMRWLIIDEISMVSLELLARVERACRQLMRQGSPFKQAPTNNLTRPFGGLNVLVIGDLWQLDPPKGHCLADLPHEWLGTAASKQRLLLMQGQDLVWGPAECGFQGVTELTECERTKDTWLQDLQEEFRYSQLSSNSHAFLHGQPTTVPGSWLRGEAACRNILCQSLVRRGASPSDILKEECAKCQEERVSRRLVASGPDDPRFLGHFLGAPSVFATNVRKCHTNKIRAEAFAGRAGRELHYVVAQDRASAAVVREKPALAQEKLAWLQRHDRECGELCGMLPLCEGMPVFLTDHINRKRKFKLLKGRQGYVRGWQHATDGAVIAEKGTIVWNQLPKTVLVEFPEATFQLPGMPKGVYPITPQRRTWFLDEGRKHPCLAVTRKQLPLLPAFAMTAHQAQGQTLELGVIADLNYKAISGALTAYIAMTRVRSRTDLLILRAFDAQLFQQGDQSFRKLLLRHWRSHNIDWNAIVRRYIQTRPCCECRAERPKLAFTAGQWKRTDVAVCKECIQTYKERGTPHRCCRCQRWQAAEAFPGKVMNFHVWQTTCLMCTTKRQCGTCDQWFDESAYTAHGWRTKRDRVCAGCRVALHSKHVGRRARQRLRRRVTKTRQEHRKRVLEAVRVEIAATSKKRRLPCKDCDAQTETGTPPRHEEAAGNKSPPTLAALPLFTYRCPVCKAMVQSVKRDGKVDNRRNCGHKFDVSDGHLIAATQYTYTCPQCRAQVTSTKKEGRIDNREQCGHTFTVAAGAVLDAKKCTYNCPQCRAKVTSTKKDGRIDNRQHCGHIFSIAAGAVVVAKPKKGPYTYTCPQCRAQVTSTTRDGRINNRPHCGHQFTVAAGAVVTATEEEDTHMYTCPQCGSKVTSTKKDGRIDNRRNCGHTFSVAAGAVIPAMKEEATYTYKCPRCRMKVTSAKKDGRIDIRHLCGHTFTNRRGVTYPTGTAGAAEAMIPLTTAATTVAGAGSEAPIELTAWNTAWPAPMATTEAKTNAENAKAPIDLTAWTTVWPAPMATTDAKTIAEKANDASDSHGGATRVKETSDNGTNKNEEGSSMKTESSECAGNARVMVWVVWMVGVVEVVRVGVGGGAQRACIGGIVAAMWRSKRLKTGTEDILEALAYLHSLQIMDRDIKPDNVLVANAKDPPFVAKLADFGLAVKCPRGQKLRHRRGKAACIAPEMCVTSGYDTQVDLWAVGLTLFWLLFDRLPWGLPDTPCFPGAGAERYPDLMTQILREPIVSNA</sequence>
<feature type="region of interest" description="Disordered" evidence="2">
    <location>
        <begin position="2937"/>
        <end position="2958"/>
    </location>
</feature>
<dbReference type="PROSITE" id="PS50011">
    <property type="entry name" value="PROTEIN_KINASE_DOM"/>
    <property type="match status" value="1"/>
</dbReference>
<comment type="cofactor">
    <cofactor evidence="1">
        <name>Mg(2+)</name>
        <dbReference type="ChEBI" id="CHEBI:18420"/>
    </cofactor>
</comment>
<keyword evidence="1" id="KW-0347">Helicase</keyword>
<feature type="compositionally biased region" description="Polar residues" evidence="2">
    <location>
        <begin position="205"/>
        <end position="216"/>
    </location>
</feature>
<keyword evidence="1" id="KW-0547">Nucleotide-binding</keyword>
<feature type="compositionally biased region" description="Polar residues" evidence="2">
    <location>
        <begin position="733"/>
        <end position="747"/>
    </location>
</feature>
<dbReference type="InterPro" id="IPR046700">
    <property type="entry name" value="DUF6570"/>
</dbReference>
<dbReference type="GO" id="GO:0016887">
    <property type="term" value="F:ATP hydrolysis activity"/>
    <property type="evidence" value="ECO:0007669"/>
    <property type="project" value="RHEA"/>
</dbReference>
<dbReference type="EC" id="5.6.2.3" evidence="1"/>
<dbReference type="SUPFAM" id="SSF56112">
    <property type="entry name" value="Protein kinase-like (PK-like)"/>
    <property type="match status" value="1"/>
</dbReference>
<keyword evidence="1" id="KW-0378">Hydrolase</keyword>
<keyword evidence="4" id="KW-0418">Kinase</keyword>
<keyword evidence="1" id="KW-0067">ATP-binding</keyword>
<dbReference type="Pfam" id="PF20209">
    <property type="entry name" value="DUF6570"/>
    <property type="match status" value="1"/>
</dbReference>
<name>A0A1Q9EMP4_SYMMI</name>
<dbReference type="SUPFAM" id="SSF52540">
    <property type="entry name" value="P-loop containing nucleoside triphosphate hydrolases"/>
    <property type="match status" value="2"/>
</dbReference>
<feature type="compositionally biased region" description="Low complexity" evidence="2">
    <location>
        <begin position="685"/>
        <end position="715"/>
    </location>
</feature>
<dbReference type="GO" id="GO:0006310">
    <property type="term" value="P:DNA recombination"/>
    <property type="evidence" value="ECO:0007669"/>
    <property type="project" value="UniProtKB-KW"/>
</dbReference>